<keyword evidence="4" id="KW-1185">Reference proteome</keyword>
<feature type="domain" description="C-type lectin" evidence="2">
    <location>
        <begin position="30"/>
        <end position="143"/>
    </location>
</feature>
<dbReference type="InterPro" id="IPR001304">
    <property type="entry name" value="C-type_lectin-like"/>
</dbReference>
<evidence type="ECO:0000313" key="4">
    <source>
        <dbReference type="Proteomes" id="UP001497497"/>
    </source>
</evidence>
<feature type="chain" id="PRO_5043819442" description="C-type lectin domain-containing protein" evidence="1">
    <location>
        <begin position="22"/>
        <end position="145"/>
    </location>
</feature>
<dbReference type="CDD" id="cd00037">
    <property type="entry name" value="CLECT"/>
    <property type="match status" value="1"/>
</dbReference>
<name>A0AAV2IFA3_LYMST</name>
<dbReference type="InterPro" id="IPR016187">
    <property type="entry name" value="CTDL_fold"/>
</dbReference>
<feature type="non-terminal residue" evidence="3">
    <location>
        <position position="145"/>
    </location>
</feature>
<dbReference type="EMBL" id="CAXITT010000558">
    <property type="protein sequence ID" value="CAL1543557.1"/>
    <property type="molecule type" value="Genomic_DNA"/>
</dbReference>
<sequence>MVNIPCLRTVTLICILHITAACRLPESVDIGGSCFWYTMTGKTYDEAKSFCEASDGVLPYINTSSQFYAIYNTLSVDTAWIGISDKMSPGTMAWEYTGNPVTELNTVWDDKEPNFGNTINCVYTSQRVIISTYCGDQMGSLCMEK</sequence>
<comment type="caution">
    <text evidence="3">The sequence shown here is derived from an EMBL/GenBank/DDBJ whole genome shotgun (WGS) entry which is preliminary data.</text>
</comment>
<dbReference type="Proteomes" id="UP001497497">
    <property type="component" value="Unassembled WGS sequence"/>
</dbReference>
<proteinExistence type="predicted"/>
<dbReference type="SMART" id="SM00034">
    <property type="entry name" value="CLECT"/>
    <property type="match status" value="1"/>
</dbReference>
<feature type="signal peptide" evidence="1">
    <location>
        <begin position="1"/>
        <end position="21"/>
    </location>
</feature>
<dbReference type="PROSITE" id="PS50041">
    <property type="entry name" value="C_TYPE_LECTIN_2"/>
    <property type="match status" value="1"/>
</dbReference>
<reference evidence="3 4" key="1">
    <citation type="submission" date="2024-04" db="EMBL/GenBank/DDBJ databases">
        <authorList>
            <consortium name="Genoscope - CEA"/>
            <person name="William W."/>
        </authorList>
    </citation>
    <scope>NUCLEOTIDE SEQUENCE [LARGE SCALE GENOMIC DNA]</scope>
</reference>
<accession>A0AAV2IFA3</accession>
<organism evidence="3 4">
    <name type="scientific">Lymnaea stagnalis</name>
    <name type="common">Great pond snail</name>
    <name type="synonym">Helix stagnalis</name>
    <dbReference type="NCBI Taxonomy" id="6523"/>
    <lineage>
        <taxon>Eukaryota</taxon>
        <taxon>Metazoa</taxon>
        <taxon>Spiralia</taxon>
        <taxon>Lophotrochozoa</taxon>
        <taxon>Mollusca</taxon>
        <taxon>Gastropoda</taxon>
        <taxon>Heterobranchia</taxon>
        <taxon>Euthyneura</taxon>
        <taxon>Panpulmonata</taxon>
        <taxon>Hygrophila</taxon>
        <taxon>Lymnaeoidea</taxon>
        <taxon>Lymnaeidae</taxon>
        <taxon>Lymnaea</taxon>
    </lineage>
</organism>
<dbReference type="Pfam" id="PF00059">
    <property type="entry name" value="Lectin_C"/>
    <property type="match status" value="1"/>
</dbReference>
<evidence type="ECO:0000256" key="1">
    <source>
        <dbReference type="SAM" id="SignalP"/>
    </source>
</evidence>
<gene>
    <name evidence="3" type="ORF">GSLYS_00017091001</name>
</gene>
<dbReference type="AlphaFoldDB" id="A0AAV2IFA3"/>
<dbReference type="SUPFAM" id="SSF56436">
    <property type="entry name" value="C-type lectin-like"/>
    <property type="match status" value="1"/>
</dbReference>
<dbReference type="InterPro" id="IPR016186">
    <property type="entry name" value="C-type_lectin-like/link_sf"/>
</dbReference>
<protein>
    <recommendedName>
        <fullName evidence="2">C-type lectin domain-containing protein</fullName>
    </recommendedName>
</protein>
<evidence type="ECO:0000259" key="2">
    <source>
        <dbReference type="PROSITE" id="PS50041"/>
    </source>
</evidence>
<keyword evidence="1" id="KW-0732">Signal</keyword>
<dbReference type="Gene3D" id="3.10.100.10">
    <property type="entry name" value="Mannose-Binding Protein A, subunit A"/>
    <property type="match status" value="1"/>
</dbReference>
<evidence type="ECO:0000313" key="3">
    <source>
        <dbReference type="EMBL" id="CAL1543557.1"/>
    </source>
</evidence>